<dbReference type="EMBL" id="BAAAQD010000012">
    <property type="protein sequence ID" value="GAA1531822.1"/>
    <property type="molecule type" value="Genomic_DNA"/>
</dbReference>
<protein>
    <submittedName>
        <fullName evidence="1">Uncharacterized protein</fullName>
    </submittedName>
</protein>
<comment type="caution">
    <text evidence="1">The sequence shown here is derived from an EMBL/GenBank/DDBJ whole genome shotgun (WGS) entry which is preliminary data.</text>
</comment>
<sequence>MNETHLAELLREGMPMPPRAAVDPPMKAIRHRARRRRAVAVCTAAVVTLAVTAMTAQLVRSAPQSMPPAQQLTPTFQERSQQVIAAWQASGADAAWRTGLVALPSQELTRVPAASASIYVDGDQSDLAQKAKAALSDGHYRLAGTLPSIQPGQYEIDFPDGGRLTVPVVSAAQAYAAVDRGDGPCANRGCTLTITDAVLGTAVLRTSRGQIDVPAWQFTVTELTVPVIRIAVAPSAITILPAPSLPPAEGMTAVDSVTVTGQDLTLHYLAGCNVTETGAIHETGTEVVVAVIATPKPPGDNGVCLAIGRPATITVHLDVPLGNRVLLDAALSGPVPVQTGP</sequence>
<proteinExistence type="predicted"/>
<dbReference type="RefSeq" id="WP_344505272.1">
    <property type="nucleotide sequence ID" value="NZ_BAAAQD010000012.1"/>
</dbReference>
<organism evidence="1 2">
    <name type="scientific">Dactylosporangium maewongense</name>
    <dbReference type="NCBI Taxonomy" id="634393"/>
    <lineage>
        <taxon>Bacteria</taxon>
        <taxon>Bacillati</taxon>
        <taxon>Actinomycetota</taxon>
        <taxon>Actinomycetes</taxon>
        <taxon>Micromonosporales</taxon>
        <taxon>Micromonosporaceae</taxon>
        <taxon>Dactylosporangium</taxon>
    </lineage>
</organism>
<name>A0ABN2B133_9ACTN</name>
<reference evidence="1 2" key="1">
    <citation type="journal article" date="2019" name="Int. J. Syst. Evol. Microbiol.">
        <title>The Global Catalogue of Microorganisms (GCM) 10K type strain sequencing project: providing services to taxonomists for standard genome sequencing and annotation.</title>
        <authorList>
            <consortium name="The Broad Institute Genomics Platform"/>
            <consortium name="The Broad Institute Genome Sequencing Center for Infectious Disease"/>
            <person name="Wu L."/>
            <person name="Ma J."/>
        </authorList>
    </citation>
    <scope>NUCLEOTIDE SEQUENCE [LARGE SCALE GENOMIC DNA]</scope>
    <source>
        <strain evidence="1 2">JCM 15933</strain>
    </source>
</reference>
<dbReference type="Proteomes" id="UP001501470">
    <property type="component" value="Unassembled WGS sequence"/>
</dbReference>
<accession>A0ABN2B133</accession>
<keyword evidence="2" id="KW-1185">Reference proteome</keyword>
<gene>
    <name evidence="1" type="ORF">GCM10009827_056940</name>
</gene>
<evidence type="ECO:0000313" key="2">
    <source>
        <dbReference type="Proteomes" id="UP001501470"/>
    </source>
</evidence>
<evidence type="ECO:0000313" key="1">
    <source>
        <dbReference type="EMBL" id="GAA1531822.1"/>
    </source>
</evidence>